<evidence type="ECO:0000313" key="2">
    <source>
        <dbReference type="EMBL" id="KEO84777.1"/>
    </source>
</evidence>
<dbReference type="EMBL" id="JMIR01000002">
    <property type="protein sequence ID" value="KEO84777.1"/>
    <property type="molecule type" value="Genomic_DNA"/>
</dbReference>
<dbReference type="STRING" id="1157490.EL26_01840"/>
<dbReference type="eggNOG" id="COG2433">
    <property type="taxonomic scope" value="Bacteria"/>
</dbReference>
<keyword evidence="3" id="KW-1185">Reference proteome</keyword>
<proteinExistence type="predicted"/>
<dbReference type="InterPro" id="IPR021451">
    <property type="entry name" value="DUF3102"/>
</dbReference>
<dbReference type="RefSeq" id="WP_038083860.1">
    <property type="nucleotide sequence ID" value="NZ_JMIR01000002.1"/>
</dbReference>
<evidence type="ECO:0000256" key="1">
    <source>
        <dbReference type="SAM" id="MobiDB-lite"/>
    </source>
</evidence>
<dbReference type="Proteomes" id="UP000027931">
    <property type="component" value="Unassembled WGS sequence"/>
</dbReference>
<dbReference type="Pfam" id="PF11300">
    <property type="entry name" value="DUF3102"/>
    <property type="match status" value="1"/>
</dbReference>
<comment type="caution">
    <text evidence="2">The sequence shown here is derived from an EMBL/GenBank/DDBJ whole genome shotgun (WGS) entry which is preliminary data.</text>
</comment>
<feature type="region of interest" description="Disordered" evidence="1">
    <location>
        <begin position="128"/>
        <end position="152"/>
    </location>
</feature>
<accession>A0A074MGD9</accession>
<sequence length="310" mass="34566">MSELQVVRTPEMIAFEIRTIDQQTREIMLRNAIEIGMRLIEAKELVAHGEWGDWLGANVSYSQSSANNFMRVAKEYGDANSQAFANLNYTQAVALLGVPAEEREDFIRDNDAENKSARELAEAIKARKQAEKEAADAEKRAKEAEAKAEKERQARIELEQQLGQSRDLAEELRQTKEALEKAKATGSDEQVQRLTLALESVEGDLTDSQNRIKELEEELKAKPIEAGAAVEVIPPAILEELEALRAKAADQNGAPPSNESLVKFKLIIGNLSNGFNDLLGTLDEFEEGEEREKYKGAIGRLLQRMLESIQ</sequence>
<reference evidence="2 3" key="1">
    <citation type="journal article" date="2013" name="Int. J. Syst. Evol. Microbiol.">
        <title>Tumebacillus flagellatus sp. nov., an alpha-amylase/pullulanase-producing bacterium isolated from cassava wastewater.</title>
        <authorList>
            <person name="Wang Q."/>
            <person name="Xie N."/>
            <person name="Qin Y."/>
            <person name="Shen N."/>
            <person name="Zhu J."/>
            <person name="Mi H."/>
            <person name="Huang R."/>
        </authorList>
    </citation>
    <scope>NUCLEOTIDE SEQUENCE [LARGE SCALE GENOMIC DNA]</scope>
    <source>
        <strain evidence="2 3">GST4</strain>
    </source>
</reference>
<dbReference type="OrthoDB" id="1690026at2"/>
<organism evidence="2 3">
    <name type="scientific">Tumebacillus flagellatus</name>
    <dbReference type="NCBI Taxonomy" id="1157490"/>
    <lineage>
        <taxon>Bacteria</taxon>
        <taxon>Bacillati</taxon>
        <taxon>Bacillota</taxon>
        <taxon>Bacilli</taxon>
        <taxon>Bacillales</taxon>
        <taxon>Alicyclobacillaceae</taxon>
        <taxon>Tumebacillus</taxon>
    </lineage>
</organism>
<evidence type="ECO:0008006" key="4">
    <source>
        <dbReference type="Google" id="ProtNLM"/>
    </source>
</evidence>
<protein>
    <recommendedName>
        <fullName evidence="4">DUF3102 domain-containing protein</fullName>
    </recommendedName>
</protein>
<dbReference type="AlphaFoldDB" id="A0A074MGD9"/>
<gene>
    <name evidence="2" type="ORF">EL26_01840</name>
</gene>
<evidence type="ECO:0000313" key="3">
    <source>
        <dbReference type="Proteomes" id="UP000027931"/>
    </source>
</evidence>
<name>A0A074MGD9_9BACL</name>